<reference evidence="2 3" key="2">
    <citation type="submission" date="2019-01" db="EMBL/GenBank/DDBJ databases">
        <title>A chromosome length genome reference of the Java medaka (oryzias javanicus).</title>
        <authorList>
            <person name="Herpin A."/>
            <person name="Takehana Y."/>
            <person name="Naruse K."/>
            <person name="Ansai S."/>
            <person name="Kawaguchi M."/>
        </authorList>
    </citation>
    <scope>NUCLEOTIDE SEQUENCE [LARGE SCALE GENOMIC DNA]</scope>
    <source>
        <strain evidence="2">RS831</strain>
        <tissue evidence="2">Whole body</tissue>
    </source>
</reference>
<protein>
    <submittedName>
        <fullName evidence="2">Uncharacterized protein</fullName>
    </submittedName>
</protein>
<gene>
    <name evidence="2" type="ORF">OJAV_G00234530</name>
</gene>
<accession>A0A3S2NT12</accession>
<sequence length="138" mass="14349">MAPPKQQLRVESLLLHPKLLPRRPSGMLPHPRLFLHPRLRHPPRPPAALRPLQGPVGEPAVDGGHGAGLLVRGGGDEGGGRVPPDLGPARGEPVLCREADVEAVAAALLLLLQAALPVPAGTRTGSIGAPRQTLRTGP</sequence>
<organism evidence="2 3">
    <name type="scientific">Oryzias javanicus</name>
    <name type="common">Javanese ricefish</name>
    <name type="synonym">Aplocheilus javanicus</name>
    <dbReference type="NCBI Taxonomy" id="123683"/>
    <lineage>
        <taxon>Eukaryota</taxon>
        <taxon>Metazoa</taxon>
        <taxon>Chordata</taxon>
        <taxon>Craniata</taxon>
        <taxon>Vertebrata</taxon>
        <taxon>Euteleostomi</taxon>
        <taxon>Actinopterygii</taxon>
        <taxon>Neopterygii</taxon>
        <taxon>Teleostei</taxon>
        <taxon>Neoteleostei</taxon>
        <taxon>Acanthomorphata</taxon>
        <taxon>Ovalentaria</taxon>
        <taxon>Atherinomorphae</taxon>
        <taxon>Beloniformes</taxon>
        <taxon>Adrianichthyidae</taxon>
        <taxon>Oryziinae</taxon>
        <taxon>Oryzias</taxon>
    </lineage>
</organism>
<feature type="compositionally biased region" description="Gly residues" evidence="1">
    <location>
        <begin position="63"/>
        <end position="73"/>
    </location>
</feature>
<keyword evidence="3" id="KW-1185">Reference proteome</keyword>
<reference evidence="2 3" key="1">
    <citation type="submission" date="2018-11" db="EMBL/GenBank/DDBJ databases">
        <authorList>
            <person name="Lopez-Roques C."/>
            <person name="Donnadieu C."/>
            <person name="Bouchez O."/>
            <person name="Klopp C."/>
            <person name="Cabau C."/>
            <person name="Zahm M."/>
        </authorList>
    </citation>
    <scope>NUCLEOTIDE SEQUENCE [LARGE SCALE GENOMIC DNA]</scope>
    <source>
        <strain evidence="2">RS831</strain>
        <tissue evidence="2">Whole body</tissue>
    </source>
</reference>
<name>A0A3S2NT12_ORYJA</name>
<evidence type="ECO:0000313" key="2">
    <source>
        <dbReference type="EMBL" id="RVE55618.1"/>
    </source>
</evidence>
<feature type="compositionally biased region" description="Basic residues" evidence="1">
    <location>
        <begin position="33"/>
        <end position="43"/>
    </location>
</feature>
<evidence type="ECO:0000256" key="1">
    <source>
        <dbReference type="SAM" id="MobiDB-lite"/>
    </source>
</evidence>
<dbReference type="AlphaFoldDB" id="A0A3S2NT12"/>
<proteinExistence type="predicted"/>
<dbReference type="EMBL" id="ML136649">
    <property type="protein sequence ID" value="RVE55618.1"/>
    <property type="molecule type" value="Genomic_DNA"/>
</dbReference>
<evidence type="ECO:0000313" key="3">
    <source>
        <dbReference type="Proteomes" id="UP000283210"/>
    </source>
</evidence>
<dbReference type="Proteomes" id="UP000283210">
    <property type="component" value="Unassembled WGS sequence"/>
</dbReference>
<feature type="region of interest" description="Disordered" evidence="1">
    <location>
        <begin position="31"/>
        <end position="89"/>
    </location>
</feature>